<organism evidence="1 2">
    <name type="scientific">Marinomonas polaris DSM 16579</name>
    <dbReference type="NCBI Taxonomy" id="1122206"/>
    <lineage>
        <taxon>Bacteria</taxon>
        <taxon>Pseudomonadati</taxon>
        <taxon>Pseudomonadota</taxon>
        <taxon>Gammaproteobacteria</taxon>
        <taxon>Oceanospirillales</taxon>
        <taxon>Oceanospirillaceae</taxon>
        <taxon>Marinomonas</taxon>
    </lineage>
</organism>
<evidence type="ECO:0000313" key="2">
    <source>
        <dbReference type="Proteomes" id="UP000184517"/>
    </source>
</evidence>
<keyword evidence="2" id="KW-1185">Reference proteome</keyword>
<name>A0A1M5IYZ5_9GAMM</name>
<dbReference type="RefSeq" id="WP_072841156.1">
    <property type="nucleotide sequence ID" value="NZ_FQVF01000020.1"/>
</dbReference>
<dbReference type="STRING" id="1122206.SAMN02745753_03715"/>
<protein>
    <submittedName>
        <fullName evidence="1">Uncharacterized protein</fullName>
    </submittedName>
</protein>
<sequence>MTSLSSQLKALPRQNLEIGERQCYKSSIHSFLYHAVVQAAKSTNNSNIEAYEPEVIKRNYNNDPTSEKMINALILEMNLKLNDPSNDRKSTLDGFINDLSY</sequence>
<dbReference type="EMBL" id="FQVF01000020">
    <property type="protein sequence ID" value="SHG33491.1"/>
    <property type="molecule type" value="Genomic_DNA"/>
</dbReference>
<dbReference type="Proteomes" id="UP000184517">
    <property type="component" value="Unassembled WGS sequence"/>
</dbReference>
<dbReference type="AlphaFoldDB" id="A0A1M5IYZ5"/>
<gene>
    <name evidence="1" type="ORF">SAMN02745753_03715</name>
</gene>
<reference evidence="2" key="1">
    <citation type="submission" date="2016-11" db="EMBL/GenBank/DDBJ databases">
        <authorList>
            <person name="Varghese N."/>
            <person name="Submissions S."/>
        </authorList>
    </citation>
    <scope>NUCLEOTIDE SEQUENCE [LARGE SCALE GENOMIC DNA]</scope>
    <source>
        <strain evidence="2">DSM 16579</strain>
    </source>
</reference>
<accession>A0A1M5IYZ5</accession>
<evidence type="ECO:0000313" key="1">
    <source>
        <dbReference type="EMBL" id="SHG33491.1"/>
    </source>
</evidence>
<proteinExistence type="predicted"/>